<dbReference type="AlphaFoldDB" id="A0A9Q1F4V7"/>
<evidence type="ECO:0000313" key="2">
    <source>
        <dbReference type="EMBL" id="KAJ8351155.1"/>
    </source>
</evidence>
<reference evidence="2" key="1">
    <citation type="journal article" date="2023" name="Science">
        <title>Genome structures resolve the early diversification of teleost fishes.</title>
        <authorList>
            <person name="Parey E."/>
            <person name="Louis A."/>
            <person name="Montfort J."/>
            <person name="Bouchez O."/>
            <person name="Roques C."/>
            <person name="Iampietro C."/>
            <person name="Lluch J."/>
            <person name="Castinel A."/>
            <person name="Donnadieu C."/>
            <person name="Desvignes T."/>
            <person name="Floi Bucao C."/>
            <person name="Jouanno E."/>
            <person name="Wen M."/>
            <person name="Mejri S."/>
            <person name="Dirks R."/>
            <person name="Jansen H."/>
            <person name="Henkel C."/>
            <person name="Chen W.J."/>
            <person name="Zahm M."/>
            <person name="Cabau C."/>
            <person name="Klopp C."/>
            <person name="Thompson A.W."/>
            <person name="Robinson-Rechavi M."/>
            <person name="Braasch I."/>
            <person name="Lecointre G."/>
            <person name="Bobe J."/>
            <person name="Postlethwait J.H."/>
            <person name="Berthelot C."/>
            <person name="Roest Crollius H."/>
            <person name="Guiguen Y."/>
        </authorList>
    </citation>
    <scope>NUCLEOTIDE SEQUENCE</scope>
    <source>
        <strain evidence="2">WJC10195</strain>
    </source>
</reference>
<evidence type="ECO:0000313" key="3">
    <source>
        <dbReference type="Proteomes" id="UP001152622"/>
    </source>
</evidence>
<comment type="caution">
    <text evidence="2">The sequence shown here is derived from an EMBL/GenBank/DDBJ whole genome shotgun (WGS) entry which is preliminary data.</text>
</comment>
<protein>
    <submittedName>
        <fullName evidence="2">Uncharacterized protein</fullName>
    </submittedName>
</protein>
<keyword evidence="3" id="KW-1185">Reference proteome</keyword>
<proteinExistence type="predicted"/>
<organism evidence="2 3">
    <name type="scientific">Synaphobranchus kaupii</name>
    <name type="common">Kaup's arrowtooth eel</name>
    <dbReference type="NCBI Taxonomy" id="118154"/>
    <lineage>
        <taxon>Eukaryota</taxon>
        <taxon>Metazoa</taxon>
        <taxon>Chordata</taxon>
        <taxon>Craniata</taxon>
        <taxon>Vertebrata</taxon>
        <taxon>Euteleostomi</taxon>
        <taxon>Actinopterygii</taxon>
        <taxon>Neopterygii</taxon>
        <taxon>Teleostei</taxon>
        <taxon>Anguilliformes</taxon>
        <taxon>Synaphobranchidae</taxon>
        <taxon>Synaphobranchus</taxon>
    </lineage>
</organism>
<sequence>MCENTHNSTEVRNEGTEGLEPQGSKHSAPLLGWERDKHDSGLSFKDLPSSKLAEEHYATSASVTPAHRKCQNKTHVCLTPSPVSPEHDIPP</sequence>
<dbReference type="Proteomes" id="UP001152622">
    <property type="component" value="Chromosome 8"/>
</dbReference>
<accession>A0A9Q1F4V7</accession>
<feature type="region of interest" description="Disordered" evidence="1">
    <location>
        <begin position="1"/>
        <end position="47"/>
    </location>
</feature>
<gene>
    <name evidence="2" type="ORF">SKAU_G00226310</name>
</gene>
<dbReference type="EMBL" id="JAINUF010000008">
    <property type="protein sequence ID" value="KAJ8351155.1"/>
    <property type="molecule type" value="Genomic_DNA"/>
</dbReference>
<name>A0A9Q1F4V7_SYNKA</name>
<evidence type="ECO:0000256" key="1">
    <source>
        <dbReference type="SAM" id="MobiDB-lite"/>
    </source>
</evidence>